<feature type="compositionally biased region" description="Basic and acidic residues" evidence="5">
    <location>
        <begin position="751"/>
        <end position="760"/>
    </location>
</feature>
<keyword evidence="8" id="KW-1185">Reference proteome</keyword>
<evidence type="ECO:0000256" key="2">
    <source>
        <dbReference type="ARBA" id="ARBA00010511"/>
    </source>
</evidence>
<feature type="region of interest" description="Disordered" evidence="5">
    <location>
        <begin position="465"/>
        <end position="504"/>
    </location>
</feature>
<feature type="compositionally biased region" description="Basic and acidic residues" evidence="5">
    <location>
        <begin position="465"/>
        <end position="474"/>
    </location>
</feature>
<protein>
    <recommendedName>
        <fullName evidence="3">Pre-rRNA-processing protein RIX1</fullName>
    </recommendedName>
</protein>
<dbReference type="AlphaFoldDB" id="A0AAD5WWY1"/>
<dbReference type="Proteomes" id="UP001201980">
    <property type="component" value="Unassembled WGS sequence"/>
</dbReference>
<evidence type="ECO:0000256" key="4">
    <source>
        <dbReference type="ARBA" id="ARBA00023242"/>
    </source>
</evidence>
<organism evidence="7 8">
    <name type="scientific">Zalerion maritima</name>
    <dbReference type="NCBI Taxonomy" id="339359"/>
    <lineage>
        <taxon>Eukaryota</taxon>
        <taxon>Fungi</taxon>
        <taxon>Dikarya</taxon>
        <taxon>Ascomycota</taxon>
        <taxon>Pezizomycotina</taxon>
        <taxon>Sordariomycetes</taxon>
        <taxon>Lulworthiomycetidae</taxon>
        <taxon>Lulworthiales</taxon>
        <taxon>Lulworthiaceae</taxon>
        <taxon>Zalerion</taxon>
    </lineage>
</organism>
<dbReference type="PANTHER" id="PTHR34105">
    <property type="entry name" value="PROLINE-, GLUTAMIC ACID- AND LEUCINE-RICH PROTEIN 1"/>
    <property type="match status" value="1"/>
</dbReference>
<evidence type="ECO:0000256" key="1">
    <source>
        <dbReference type="ARBA" id="ARBA00004123"/>
    </source>
</evidence>
<comment type="caution">
    <text evidence="7">The sequence shown here is derived from an EMBL/GenBank/DDBJ whole genome shotgun (WGS) entry which is preliminary data.</text>
</comment>
<reference evidence="7" key="1">
    <citation type="submission" date="2022-07" db="EMBL/GenBank/DDBJ databases">
        <title>Draft genome sequence of Zalerion maritima ATCC 34329, a (micro)plastics degrading marine fungus.</title>
        <authorList>
            <person name="Paco A."/>
            <person name="Goncalves M.F.M."/>
            <person name="Rocha-Santos T.A.P."/>
            <person name="Alves A."/>
        </authorList>
    </citation>
    <scope>NUCLEOTIDE SEQUENCE</scope>
    <source>
        <strain evidence="7">ATCC 34329</strain>
    </source>
</reference>
<evidence type="ECO:0000259" key="6">
    <source>
        <dbReference type="Pfam" id="PF08167"/>
    </source>
</evidence>
<gene>
    <name evidence="7" type="ORF">MKZ38_006094</name>
</gene>
<feature type="compositionally biased region" description="Low complexity" evidence="5">
    <location>
        <begin position="680"/>
        <end position="691"/>
    </location>
</feature>
<feature type="compositionally biased region" description="Polar residues" evidence="5">
    <location>
        <begin position="488"/>
        <end position="504"/>
    </location>
</feature>
<name>A0AAD5WWY1_9PEZI</name>
<comment type="similarity">
    <text evidence="2">Belongs to the RIX1/PELP1 family.</text>
</comment>
<dbReference type="SUPFAM" id="SSF48371">
    <property type="entry name" value="ARM repeat"/>
    <property type="match status" value="1"/>
</dbReference>
<keyword evidence="4" id="KW-0539">Nucleus</keyword>
<feature type="domain" description="Pre-rRNA-processing protein RIX1 N-terminal" evidence="6">
    <location>
        <begin position="7"/>
        <end position="208"/>
    </location>
</feature>
<dbReference type="InterPro" id="IPR012583">
    <property type="entry name" value="RIX1_N"/>
</dbReference>
<evidence type="ECO:0000313" key="7">
    <source>
        <dbReference type="EMBL" id="KAJ2905188.1"/>
    </source>
</evidence>
<evidence type="ECO:0000256" key="5">
    <source>
        <dbReference type="SAM" id="MobiDB-lite"/>
    </source>
</evidence>
<dbReference type="EMBL" id="JAKWBI020000036">
    <property type="protein sequence ID" value="KAJ2905188.1"/>
    <property type="molecule type" value="Genomic_DNA"/>
</dbReference>
<proteinExistence type="inferred from homology"/>
<feature type="compositionally biased region" description="Basic and acidic residues" evidence="5">
    <location>
        <begin position="646"/>
        <end position="670"/>
    </location>
</feature>
<dbReference type="Pfam" id="PF08167">
    <property type="entry name" value="RIX1"/>
    <property type="match status" value="1"/>
</dbReference>
<feature type="region of interest" description="Disordered" evidence="5">
    <location>
        <begin position="629"/>
        <end position="767"/>
    </location>
</feature>
<dbReference type="GO" id="GO:0006364">
    <property type="term" value="P:rRNA processing"/>
    <property type="evidence" value="ECO:0007669"/>
    <property type="project" value="TreeGrafter"/>
</dbReference>
<comment type="subcellular location">
    <subcellularLocation>
        <location evidence="1">Nucleus</location>
    </subcellularLocation>
</comment>
<dbReference type="PANTHER" id="PTHR34105:SF1">
    <property type="entry name" value="PROLINE-, GLUTAMIC ACID- AND LEUCINE-RICH PROTEIN 1"/>
    <property type="match status" value="1"/>
</dbReference>
<evidence type="ECO:0000313" key="8">
    <source>
        <dbReference type="Proteomes" id="UP001201980"/>
    </source>
</evidence>
<sequence>MSQTQSKLRVLCGQLSSTKVEDLPRCLPNLVENVLQCGKLLSTSHDPKSKTSSQTYTLVHKLKTQISTLLNGKTVGARFSGAALAKAVIDVGGRECLQTSGPWARSLISMLQKPDPFPCEEIATAALVKIYLLVQEHQSLAREIATPTLTDFIQVCLGQTKKTESVPVAELMCSSFAMLIPMYATNFRPFSVQIRSQIRPYLAPTSSDGVLVPTSLQKAAQELMALLPHSAPKNGSSEEWSALVQGLLKSLHLTADQVFRCVDENWSTSFNYARAEVNFNHDPSGGGTSPDDLPLWIGIQAGGERLAGLLDFLATIIGIQTKAPVSVPLPSILDICSRISYITPGPSSSRPEYDPSATREEKDGLFTSLSAIHTSTTLLLDSLMSRMDHLMLPHFSEALDQAIRLFNTCRDIIPLRKGAYNLFIKLFSLGGSMLPKQVVDTLQPLILGACRDMYSAAGNLAELEREEAAKKETSSKTNPGTNVDRFLTNPSAPKNGTSSTANSTPSIPLATDKFLASSAESLLVSIYTSLPQEHLNAPLRSFMDRTSVICRSKGAMVASVLNPYPGQDGKYVSSVLPYLVQQFSGDQAVEVLRTNIQTKKALTGDLYRGGEGDEDAEMLEQMQAAEDNLNGTAGGAMNVDGDEDEKNARATEADGREDASKEAKGVEQADKPNPFVFRDPSPAAQEESAPAKTETTPASPLKRKFEIEEEDESMAVVQQPAKKEKIEVSAPSKLPSPVAEKDDGEDDDDGEVKLEMRFDSDSDSDSE</sequence>
<evidence type="ECO:0000256" key="3">
    <source>
        <dbReference type="ARBA" id="ARBA00021502"/>
    </source>
</evidence>
<dbReference type="GO" id="GO:0005634">
    <property type="term" value="C:nucleus"/>
    <property type="evidence" value="ECO:0007669"/>
    <property type="project" value="UniProtKB-SubCell"/>
</dbReference>
<dbReference type="InterPro" id="IPR016024">
    <property type="entry name" value="ARM-type_fold"/>
</dbReference>
<accession>A0AAD5WWY1</accession>